<evidence type="ECO:0000313" key="3">
    <source>
        <dbReference type="EMBL" id="MBY8826433.1"/>
    </source>
</evidence>
<dbReference type="RefSeq" id="WP_222990417.1">
    <property type="nucleotide sequence ID" value="NZ_JAINVV010000006.1"/>
</dbReference>
<evidence type="ECO:0000313" key="4">
    <source>
        <dbReference type="Proteomes" id="UP000706039"/>
    </source>
</evidence>
<accession>A0ABS7PYL8</accession>
<sequence length="51" mass="5371">MSEVVRKSARQRTLLGIGGAIGSGAIVAALLYARRREPKEAAPAPRPPDTD</sequence>
<organism evidence="3 4">
    <name type="scientific">Sphingomonas colocasiae</name>
    <dbReference type="NCBI Taxonomy" id="1848973"/>
    <lineage>
        <taxon>Bacteria</taxon>
        <taxon>Pseudomonadati</taxon>
        <taxon>Pseudomonadota</taxon>
        <taxon>Alphaproteobacteria</taxon>
        <taxon>Sphingomonadales</taxon>
        <taxon>Sphingomonadaceae</taxon>
        <taxon>Sphingomonas</taxon>
    </lineage>
</organism>
<evidence type="ECO:0000256" key="1">
    <source>
        <dbReference type="SAM" id="Phobius"/>
    </source>
</evidence>
<dbReference type="Proteomes" id="UP000706039">
    <property type="component" value="Unassembled WGS sequence"/>
</dbReference>
<dbReference type="EMBL" id="JAINVV010000006">
    <property type="protein sequence ID" value="MBY8823298.1"/>
    <property type="molecule type" value="Genomic_DNA"/>
</dbReference>
<keyword evidence="3" id="KW-0413">Isomerase</keyword>
<dbReference type="EMBL" id="JAINVV010000018">
    <property type="protein sequence ID" value="MBY8826433.1"/>
    <property type="molecule type" value="Genomic_DNA"/>
</dbReference>
<name>A0ABS7PYL8_9SPHN</name>
<reference evidence="3 4" key="1">
    <citation type="submission" date="2021-08" db="EMBL/GenBank/DDBJ databases">
        <authorList>
            <person name="Tuo L."/>
        </authorList>
    </citation>
    <scope>NUCLEOTIDE SEQUENCE [LARGE SCALE GENOMIC DNA]</scope>
    <source>
        <strain evidence="3 4">JCM 31229</strain>
    </source>
</reference>
<keyword evidence="1" id="KW-1133">Transmembrane helix</keyword>
<gene>
    <name evidence="2" type="ORF">K7G82_13410</name>
    <name evidence="3" type="ORF">K7G82_29285</name>
</gene>
<keyword evidence="1" id="KW-0472">Membrane</keyword>
<comment type="caution">
    <text evidence="3">The sequence shown here is derived from an EMBL/GenBank/DDBJ whole genome shotgun (WGS) entry which is preliminary data.</text>
</comment>
<keyword evidence="4" id="KW-1185">Reference proteome</keyword>
<feature type="transmembrane region" description="Helical" evidence="1">
    <location>
        <begin position="12"/>
        <end position="33"/>
    </location>
</feature>
<evidence type="ECO:0000313" key="2">
    <source>
        <dbReference type="EMBL" id="MBY8823298.1"/>
    </source>
</evidence>
<proteinExistence type="predicted"/>
<dbReference type="GO" id="GO:0016853">
    <property type="term" value="F:isomerase activity"/>
    <property type="evidence" value="ECO:0007669"/>
    <property type="project" value="UniProtKB-KW"/>
</dbReference>
<keyword evidence="1" id="KW-0812">Transmembrane</keyword>
<protein>
    <submittedName>
        <fullName evidence="3">Isopropylmalate isomerase</fullName>
    </submittedName>
</protein>